<keyword evidence="7" id="KW-0963">Cytoplasm</keyword>
<keyword evidence="9" id="KW-1185">Reference proteome</keyword>
<dbReference type="HAMAP" id="MF_00109">
    <property type="entry name" value="Shikimate_kinase"/>
    <property type="match status" value="1"/>
</dbReference>
<evidence type="ECO:0000256" key="4">
    <source>
        <dbReference type="ARBA" id="ARBA00022777"/>
    </source>
</evidence>
<dbReference type="InterPro" id="IPR000623">
    <property type="entry name" value="Shikimate_kinase/TSH1"/>
</dbReference>
<dbReference type="GO" id="GO:0009073">
    <property type="term" value="P:aromatic amino acid family biosynthetic process"/>
    <property type="evidence" value="ECO:0007669"/>
    <property type="project" value="UniProtKB-KW"/>
</dbReference>
<dbReference type="GO" id="GO:0009423">
    <property type="term" value="P:chorismate biosynthetic process"/>
    <property type="evidence" value="ECO:0007669"/>
    <property type="project" value="UniProtKB-UniRule"/>
</dbReference>
<dbReference type="RefSeq" id="WP_212920996.1">
    <property type="nucleotide sequence ID" value="NZ_BORP01000004.1"/>
</dbReference>
<keyword evidence="7" id="KW-0479">Metal-binding</keyword>
<evidence type="ECO:0000256" key="6">
    <source>
        <dbReference type="ARBA" id="ARBA00023141"/>
    </source>
</evidence>
<evidence type="ECO:0000256" key="3">
    <source>
        <dbReference type="ARBA" id="ARBA00022741"/>
    </source>
</evidence>
<keyword evidence="7" id="KW-0460">Magnesium</keyword>
<dbReference type="InterPro" id="IPR031322">
    <property type="entry name" value="Shikimate/glucono_kinase"/>
</dbReference>
<dbReference type="GO" id="GO:0008652">
    <property type="term" value="P:amino acid biosynthetic process"/>
    <property type="evidence" value="ECO:0007669"/>
    <property type="project" value="UniProtKB-KW"/>
</dbReference>
<evidence type="ECO:0000256" key="7">
    <source>
        <dbReference type="HAMAP-Rule" id="MF_00109"/>
    </source>
</evidence>
<dbReference type="PRINTS" id="PR01100">
    <property type="entry name" value="SHIKIMTKNASE"/>
</dbReference>
<comment type="subunit">
    <text evidence="7">Monomer.</text>
</comment>
<evidence type="ECO:0000256" key="5">
    <source>
        <dbReference type="ARBA" id="ARBA00022840"/>
    </source>
</evidence>
<comment type="similarity">
    <text evidence="7">Belongs to the shikimate kinase family.</text>
</comment>
<keyword evidence="1 7" id="KW-0028">Amino-acid biosynthesis</keyword>
<feature type="binding site" evidence="7">
    <location>
        <position position="57"/>
    </location>
    <ligand>
        <name>substrate</name>
    </ligand>
</feature>
<reference evidence="8" key="1">
    <citation type="submission" date="2021-03" db="EMBL/GenBank/DDBJ databases">
        <title>Antimicrobial resistance genes in bacteria isolated from Japanese honey, and their potential for conferring macrolide and lincosamide resistance in the American foulbrood pathogen Paenibacillus larvae.</title>
        <authorList>
            <person name="Okamoto M."/>
            <person name="Kumagai M."/>
            <person name="Kanamori H."/>
            <person name="Takamatsu D."/>
        </authorList>
    </citation>
    <scope>NUCLEOTIDE SEQUENCE</scope>
    <source>
        <strain evidence="8">J43TS3</strain>
    </source>
</reference>
<dbReference type="GO" id="GO:0005524">
    <property type="term" value="F:ATP binding"/>
    <property type="evidence" value="ECO:0007669"/>
    <property type="project" value="UniProtKB-UniRule"/>
</dbReference>
<gene>
    <name evidence="7" type="primary">aroK</name>
    <name evidence="8" type="ORF">J43TS3_21170</name>
</gene>
<evidence type="ECO:0000313" key="8">
    <source>
        <dbReference type="EMBL" id="GIO27506.1"/>
    </source>
</evidence>
<keyword evidence="4 7" id="KW-0418">Kinase</keyword>
<dbReference type="Proteomes" id="UP000676917">
    <property type="component" value="Unassembled WGS sequence"/>
</dbReference>
<dbReference type="PANTHER" id="PTHR21087:SF16">
    <property type="entry name" value="SHIKIMATE KINASE 1, CHLOROPLASTIC"/>
    <property type="match status" value="1"/>
</dbReference>
<comment type="pathway">
    <text evidence="7">Metabolic intermediate biosynthesis; chorismate biosynthesis; chorismate from D-erythrose 4-phosphate and phosphoenolpyruvate: step 5/7.</text>
</comment>
<dbReference type="PANTHER" id="PTHR21087">
    <property type="entry name" value="SHIKIMATE KINASE"/>
    <property type="match status" value="1"/>
</dbReference>
<proteinExistence type="inferred from homology"/>
<organism evidence="8 9">
    <name type="scientific">Ornithinibacillus bavariensis</name>
    <dbReference type="NCBI Taxonomy" id="545502"/>
    <lineage>
        <taxon>Bacteria</taxon>
        <taxon>Bacillati</taxon>
        <taxon>Bacillota</taxon>
        <taxon>Bacilli</taxon>
        <taxon>Bacillales</taxon>
        <taxon>Bacillaceae</taxon>
        <taxon>Ornithinibacillus</taxon>
    </lineage>
</organism>
<feature type="binding site" evidence="7">
    <location>
        <position position="131"/>
    </location>
    <ligand>
        <name>substrate</name>
    </ligand>
</feature>
<comment type="caution">
    <text evidence="7">Lacks conserved residue(s) required for the propagation of feature annotation.</text>
</comment>
<keyword evidence="5 7" id="KW-0067">ATP-binding</keyword>
<dbReference type="EMBL" id="BORP01000004">
    <property type="protein sequence ID" value="GIO27506.1"/>
    <property type="molecule type" value="Genomic_DNA"/>
</dbReference>
<comment type="cofactor">
    <cofactor evidence="7">
        <name>Mg(2+)</name>
        <dbReference type="ChEBI" id="CHEBI:18420"/>
    </cofactor>
    <text evidence="7">Binds 1 Mg(2+) ion per subunit.</text>
</comment>
<dbReference type="GO" id="GO:0000287">
    <property type="term" value="F:magnesium ion binding"/>
    <property type="evidence" value="ECO:0007669"/>
    <property type="project" value="UniProtKB-UniRule"/>
</dbReference>
<keyword evidence="3 7" id="KW-0547">Nucleotide-binding</keyword>
<evidence type="ECO:0000256" key="2">
    <source>
        <dbReference type="ARBA" id="ARBA00022679"/>
    </source>
</evidence>
<dbReference type="AlphaFoldDB" id="A0A920C639"/>
<sequence length="163" mass="18348">MQIIYLIGFMGSGKTTVGRALSEAMQEQAVDIDVEIESRLGKKIVDIFQDEGECGFRIHETATLRSLQHIPIISTGGGIVERQENITYMKETGVIVYLKASYELIVKRLSGDSSRPLWQGNQEKRALYQRRITMYAACADVTVDCNKLTLEEQVDFILSQVKV</sequence>
<dbReference type="EC" id="2.7.1.71" evidence="7"/>
<dbReference type="CDD" id="cd00464">
    <property type="entry name" value="SK"/>
    <property type="match status" value="1"/>
</dbReference>
<keyword evidence="6 7" id="KW-0057">Aromatic amino acid biosynthesis</keyword>
<dbReference type="GO" id="GO:0004765">
    <property type="term" value="F:shikimate kinase activity"/>
    <property type="evidence" value="ECO:0007669"/>
    <property type="project" value="UniProtKB-UniRule"/>
</dbReference>
<evidence type="ECO:0000256" key="1">
    <source>
        <dbReference type="ARBA" id="ARBA00022605"/>
    </source>
</evidence>
<evidence type="ECO:0000313" key="9">
    <source>
        <dbReference type="Proteomes" id="UP000676917"/>
    </source>
</evidence>
<keyword evidence="2 7" id="KW-0808">Transferase</keyword>
<feature type="binding site" evidence="7">
    <location>
        <position position="115"/>
    </location>
    <ligand>
        <name>ATP</name>
        <dbReference type="ChEBI" id="CHEBI:30616"/>
    </ligand>
</feature>
<comment type="function">
    <text evidence="7">Catalyzes the specific phosphorylation of the 3-hydroxyl group of shikimic acid using ATP as a cosubstrate.</text>
</comment>
<dbReference type="SUPFAM" id="SSF52540">
    <property type="entry name" value="P-loop containing nucleoside triphosphate hydrolases"/>
    <property type="match status" value="1"/>
</dbReference>
<name>A0A920C639_9BACI</name>
<feature type="binding site" evidence="7">
    <location>
        <position position="15"/>
    </location>
    <ligand>
        <name>Mg(2+)</name>
        <dbReference type="ChEBI" id="CHEBI:18420"/>
    </ligand>
</feature>
<comment type="catalytic activity">
    <reaction evidence="7">
        <text>shikimate + ATP = 3-phosphoshikimate + ADP + H(+)</text>
        <dbReference type="Rhea" id="RHEA:13121"/>
        <dbReference type="ChEBI" id="CHEBI:15378"/>
        <dbReference type="ChEBI" id="CHEBI:30616"/>
        <dbReference type="ChEBI" id="CHEBI:36208"/>
        <dbReference type="ChEBI" id="CHEBI:145989"/>
        <dbReference type="ChEBI" id="CHEBI:456216"/>
        <dbReference type="EC" id="2.7.1.71"/>
    </reaction>
</comment>
<dbReference type="InterPro" id="IPR027417">
    <property type="entry name" value="P-loop_NTPase"/>
</dbReference>
<comment type="subcellular location">
    <subcellularLocation>
        <location evidence="7">Cytoplasm</location>
    </subcellularLocation>
</comment>
<accession>A0A920C639</accession>
<feature type="binding site" evidence="7">
    <location>
        <position position="33"/>
    </location>
    <ligand>
        <name>substrate</name>
    </ligand>
</feature>
<comment type="caution">
    <text evidence="8">The sequence shown here is derived from an EMBL/GenBank/DDBJ whole genome shotgun (WGS) entry which is preliminary data.</text>
</comment>
<feature type="binding site" evidence="7">
    <location>
        <begin position="11"/>
        <end position="16"/>
    </location>
    <ligand>
        <name>ATP</name>
        <dbReference type="ChEBI" id="CHEBI:30616"/>
    </ligand>
</feature>
<protein>
    <recommendedName>
        <fullName evidence="7">Shikimate kinase</fullName>
        <shortName evidence="7">SK</shortName>
        <ecNumber evidence="7">2.7.1.71</ecNumber>
    </recommendedName>
</protein>
<dbReference type="Gene3D" id="3.40.50.300">
    <property type="entry name" value="P-loop containing nucleotide triphosphate hydrolases"/>
    <property type="match status" value="1"/>
</dbReference>
<dbReference type="Pfam" id="PF01202">
    <property type="entry name" value="SKI"/>
    <property type="match status" value="1"/>
</dbReference>
<dbReference type="GO" id="GO:0005829">
    <property type="term" value="C:cytosol"/>
    <property type="evidence" value="ECO:0007669"/>
    <property type="project" value="TreeGrafter"/>
</dbReference>
<feature type="binding site" evidence="7">
    <location>
        <position position="77"/>
    </location>
    <ligand>
        <name>substrate</name>
    </ligand>
</feature>